<gene>
    <name evidence="2" type="ORF">BBW65_05505</name>
</gene>
<feature type="domain" description="DNA replication/recombination mediator RecO N-terminal" evidence="1">
    <location>
        <begin position="1"/>
        <end position="71"/>
    </location>
</feature>
<dbReference type="InterPro" id="IPR022572">
    <property type="entry name" value="DNA_rep/recomb_RecO_N"/>
</dbReference>
<dbReference type="AlphaFoldDB" id="A0A1B1U6B7"/>
<evidence type="ECO:0000259" key="1">
    <source>
        <dbReference type="Pfam" id="PF13114"/>
    </source>
</evidence>
<protein>
    <submittedName>
        <fullName evidence="2">Recombination protein RecO</fullName>
    </submittedName>
</protein>
<organism evidence="2 3">
    <name type="scientific">Helicobacter enhydrae</name>
    <dbReference type="NCBI Taxonomy" id="222136"/>
    <lineage>
        <taxon>Bacteria</taxon>
        <taxon>Pseudomonadati</taxon>
        <taxon>Campylobacterota</taxon>
        <taxon>Epsilonproteobacteria</taxon>
        <taxon>Campylobacterales</taxon>
        <taxon>Helicobacteraceae</taxon>
        <taxon>Helicobacter</taxon>
    </lineage>
</organism>
<dbReference type="STRING" id="222136.BBW65_05505"/>
<dbReference type="EMBL" id="CP016503">
    <property type="protein sequence ID" value="ANV98286.1"/>
    <property type="molecule type" value="Genomic_DNA"/>
</dbReference>
<dbReference type="Pfam" id="PF13114">
    <property type="entry name" value="RecO_N_2"/>
    <property type="match status" value="1"/>
</dbReference>
<dbReference type="Proteomes" id="UP000092884">
    <property type="component" value="Chromosome"/>
</dbReference>
<dbReference type="KEGG" id="het:BBW65_05505"/>
<sequence>MQGFILRIAKVRDQDLIVSVLTSSKILQAYRFYGMRHSIIALGRKIDFDLQYQGVYLPKICNLIQLGYAWEQDYSRVYVWQFVMRLLSKHLVEVQELPRFYYDLLEQSATKMQMQNPMRVALEMSAEIVEYEGRSARLQSEMCFLCGRALQDGISLGRSFLFAHPQCAGGYVFKRHKIIEFLSQRSSIGLDDLEVEHLWNVFALGL</sequence>
<dbReference type="NCBIfam" id="NF010483">
    <property type="entry name" value="PRK13908.1"/>
    <property type="match status" value="1"/>
</dbReference>
<dbReference type="RefSeq" id="WP_066340826.1">
    <property type="nucleotide sequence ID" value="NZ_CP016503.1"/>
</dbReference>
<accession>A0A1B1U6B7</accession>
<evidence type="ECO:0000313" key="2">
    <source>
        <dbReference type="EMBL" id="ANV98286.1"/>
    </source>
</evidence>
<evidence type="ECO:0000313" key="3">
    <source>
        <dbReference type="Proteomes" id="UP000092884"/>
    </source>
</evidence>
<name>A0A1B1U6B7_9HELI</name>
<proteinExistence type="predicted"/>
<keyword evidence="3" id="KW-1185">Reference proteome</keyword>
<reference evidence="3" key="1">
    <citation type="submission" date="2016-07" db="EMBL/GenBank/DDBJ databases">
        <authorList>
            <person name="Florea S."/>
            <person name="Webb J.S."/>
            <person name="Jaromczyk J."/>
            <person name="Schardl C.L."/>
        </authorList>
    </citation>
    <scope>NUCLEOTIDE SEQUENCE [LARGE SCALE GENOMIC DNA]</scope>
    <source>
        <strain evidence="3">MIT 01-6242</strain>
    </source>
</reference>
<dbReference type="OrthoDB" id="5338768at2"/>